<keyword evidence="2" id="KW-0812">Transmembrane</keyword>
<dbReference type="Proteomes" id="UP000734854">
    <property type="component" value="Unassembled WGS sequence"/>
</dbReference>
<evidence type="ECO:0000313" key="3">
    <source>
        <dbReference type="EMBL" id="KAG6514350.1"/>
    </source>
</evidence>
<evidence type="ECO:0000313" key="4">
    <source>
        <dbReference type="Proteomes" id="UP000734854"/>
    </source>
</evidence>
<evidence type="ECO:0000256" key="2">
    <source>
        <dbReference type="SAM" id="Phobius"/>
    </source>
</evidence>
<keyword evidence="4" id="KW-1185">Reference proteome</keyword>
<evidence type="ECO:0000256" key="1">
    <source>
        <dbReference type="SAM" id="MobiDB-lite"/>
    </source>
</evidence>
<comment type="caution">
    <text evidence="3">The sequence shown here is derived from an EMBL/GenBank/DDBJ whole genome shotgun (WGS) entry which is preliminary data.</text>
</comment>
<sequence length="609" mass="66061">MKEVVLHVYDVTNSGSEKTNNTIPQINRIFKDRIGLGGIFHSAIQVPFFFSPSFVVLALLYLLAPLVEKTKKVVFSGFELSRSGRYLSNDWFGPIRHRDWIRLMRQALYCIAGSSNGIPQGIPLFLRFSACLFLEFPFHLLSTLHIQANWFMEMRNGHLDFVNKALEFSVVHHLEILFINGKAIMVVLVARMGWVNRFANAGDTAVVVAGNAAFRLRQAKQEIVTASKVAYRFMSGLASNPNSEGTPESPSNYNRGIPKFQGAWFKNLMSMGAKPSTSTPELLEESGVVSVPTRPQQHSEVATQLETKYRYSLSLHLKSCVVFCLRSLALGFKKSDIGAWPADSSDALCQLPRLHPRSPHAVGCPARPSPRGSAAASTKAAADASFPIVASTGGDAGARIALSDLIPWANAASASAEGKAVSGSETTTTATAERDAFPCDAFNGRSAPLRVPRMWKGILFVPGPRRPQKQPPEAPLGAGARIAVSDLIPWANAAASASAGGKAVFAFVPGAETRTAAAERDAFSCDAFNGRSAPLRMSRMRKSILFVPGTRRSQKHPPEAAVAQRLPDRKAETRQGEKSNAMPSISLTECSPMNWGLGIDLNQPTIEKD</sequence>
<name>A0A8J5L6F3_ZINOF</name>
<reference evidence="3 4" key="1">
    <citation type="submission" date="2020-08" db="EMBL/GenBank/DDBJ databases">
        <title>Plant Genome Project.</title>
        <authorList>
            <person name="Zhang R.-G."/>
        </authorList>
    </citation>
    <scope>NUCLEOTIDE SEQUENCE [LARGE SCALE GENOMIC DNA]</scope>
    <source>
        <tissue evidence="3">Rhizome</tissue>
    </source>
</reference>
<keyword evidence="2" id="KW-0472">Membrane</keyword>
<organism evidence="3 4">
    <name type="scientific">Zingiber officinale</name>
    <name type="common">Ginger</name>
    <name type="synonym">Amomum zingiber</name>
    <dbReference type="NCBI Taxonomy" id="94328"/>
    <lineage>
        <taxon>Eukaryota</taxon>
        <taxon>Viridiplantae</taxon>
        <taxon>Streptophyta</taxon>
        <taxon>Embryophyta</taxon>
        <taxon>Tracheophyta</taxon>
        <taxon>Spermatophyta</taxon>
        <taxon>Magnoliopsida</taxon>
        <taxon>Liliopsida</taxon>
        <taxon>Zingiberales</taxon>
        <taxon>Zingiberaceae</taxon>
        <taxon>Zingiber</taxon>
    </lineage>
</organism>
<feature type="region of interest" description="Disordered" evidence="1">
    <location>
        <begin position="550"/>
        <end position="585"/>
    </location>
</feature>
<feature type="compositionally biased region" description="Basic and acidic residues" evidence="1">
    <location>
        <begin position="566"/>
        <end position="577"/>
    </location>
</feature>
<dbReference type="EMBL" id="JACMSC010000007">
    <property type="protein sequence ID" value="KAG6514350.1"/>
    <property type="molecule type" value="Genomic_DNA"/>
</dbReference>
<feature type="transmembrane region" description="Helical" evidence="2">
    <location>
        <begin position="39"/>
        <end position="63"/>
    </location>
</feature>
<protein>
    <submittedName>
        <fullName evidence="3">Uncharacterized protein</fullName>
    </submittedName>
</protein>
<accession>A0A8J5L6F3</accession>
<dbReference type="AlphaFoldDB" id="A0A8J5L6F3"/>
<proteinExistence type="predicted"/>
<keyword evidence="2" id="KW-1133">Transmembrane helix</keyword>
<gene>
    <name evidence="3" type="ORF">ZIOFF_024703</name>
</gene>